<name>A0ABP8DLM0_9ACTN</name>
<evidence type="ECO:0000313" key="3">
    <source>
        <dbReference type="Proteomes" id="UP001500620"/>
    </source>
</evidence>
<keyword evidence="1" id="KW-0812">Transmembrane</keyword>
<organism evidence="2 3">
    <name type="scientific">Dactylosporangium darangshiense</name>
    <dbReference type="NCBI Taxonomy" id="579108"/>
    <lineage>
        <taxon>Bacteria</taxon>
        <taxon>Bacillati</taxon>
        <taxon>Actinomycetota</taxon>
        <taxon>Actinomycetes</taxon>
        <taxon>Micromonosporales</taxon>
        <taxon>Micromonosporaceae</taxon>
        <taxon>Dactylosporangium</taxon>
    </lineage>
</organism>
<dbReference type="Proteomes" id="UP001500620">
    <property type="component" value="Unassembled WGS sequence"/>
</dbReference>
<keyword evidence="1" id="KW-1133">Transmembrane helix</keyword>
<protein>
    <submittedName>
        <fullName evidence="2">Uncharacterized protein</fullName>
    </submittedName>
</protein>
<keyword evidence="1" id="KW-0472">Membrane</keyword>
<feature type="transmembrane region" description="Helical" evidence="1">
    <location>
        <begin position="121"/>
        <end position="141"/>
    </location>
</feature>
<feature type="transmembrane region" description="Helical" evidence="1">
    <location>
        <begin position="87"/>
        <end position="109"/>
    </location>
</feature>
<dbReference type="EMBL" id="BAABAT010000034">
    <property type="protein sequence ID" value="GAA4259085.1"/>
    <property type="molecule type" value="Genomic_DNA"/>
</dbReference>
<reference evidence="3" key="1">
    <citation type="journal article" date="2019" name="Int. J. Syst. Evol. Microbiol.">
        <title>The Global Catalogue of Microorganisms (GCM) 10K type strain sequencing project: providing services to taxonomists for standard genome sequencing and annotation.</title>
        <authorList>
            <consortium name="The Broad Institute Genomics Platform"/>
            <consortium name="The Broad Institute Genome Sequencing Center for Infectious Disease"/>
            <person name="Wu L."/>
            <person name="Ma J."/>
        </authorList>
    </citation>
    <scope>NUCLEOTIDE SEQUENCE [LARGE SCALE GENOMIC DNA]</scope>
    <source>
        <strain evidence="3">JCM 17441</strain>
    </source>
</reference>
<comment type="caution">
    <text evidence="2">The sequence shown here is derived from an EMBL/GenBank/DDBJ whole genome shotgun (WGS) entry which is preliminary data.</text>
</comment>
<feature type="transmembrane region" description="Helical" evidence="1">
    <location>
        <begin position="21"/>
        <end position="44"/>
    </location>
</feature>
<dbReference type="RefSeq" id="WP_380140231.1">
    <property type="nucleotide sequence ID" value="NZ_JBHTFY010000001.1"/>
</dbReference>
<sequence>MLGVRGLATRRPVDALGPSGPGGYAMALAAGTVLGCAALTHWYAKPGSDAPAGLSGIAVDVARPADDPVLYIAHRVLGADGWTAVTLWMAVALGVSVLLTGLVFAGAGLREAVALCPPRWRLYLSGAAYGLCLTAGGYLAYHAVAEVRYWSGWRDTGGLWTPPPAPADVAVAVGDAVWRFGWWPAVGLICVAAVAGFARSARGPRLRRLSRVSGPRTR</sequence>
<keyword evidence="3" id="KW-1185">Reference proteome</keyword>
<accession>A0ABP8DLM0</accession>
<evidence type="ECO:0000313" key="2">
    <source>
        <dbReference type="EMBL" id="GAA4259085.1"/>
    </source>
</evidence>
<proteinExistence type="predicted"/>
<evidence type="ECO:0000256" key="1">
    <source>
        <dbReference type="SAM" id="Phobius"/>
    </source>
</evidence>
<gene>
    <name evidence="2" type="ORF">GCM10022255_082360</name>
</gene>
<feature type="transmembrane region" description="Helical" evidence="1">
    <location>
        <begin position="180"/>
        <end position="198"/>
    </location>
</feature>